<sequence length="352" mass="38463">MSDWLGLVWLVLLLLANAFFVAAEFAVMAAKRSQIEPFAAEGRKAAKTTLYAMEHVSLMLAVCQLGITVCSLLIGNIAEPAIHHLLAGPLNALGIPASLSGVLSFVLALSIVTYLHVVVGEMIPKNIAIATSQQAAMLLAPPLVFLGRMLTFVIHPMNSFANWVLHRLGVEPREEVNASYTVEEVQSIVAESHREGLLEDESGLLKGALEFSDKAVEDVMVPRDELVTIEPTATPEQIESLIGRIGFSRFIVTDDGGRPDAYLHIKDLLYADNEQDYRAPVQERRFRSMTSVTADAEIEDALQEMQYAGSHVARVLDRSGEPVGVIFLEDVLEELVGEVDDAMQRNARQSGS</sequence>
<dbReference type="PROSITE" id="PS51846">
    <property type="entry name" value="CNNM"/>
    <property type="match status" value="1"/>
</dbReference>
<feature type="domain" description="CNNM transmembrane" evidence="11">
    <location>
        <begin position="1"/>
        <end position="202"/>
    </location>
</feature>
<dbReference type="PANTHER" id="PTHR43099">
    <property type="entry name" value="UPF0053 PROTEIN YRKA"/>
    <property type="match status" value="1"/>
</dbReference>
<keyword evidence="7" id="KW-0129">CBS domain</keyword>
<dbReference type="InterPro" id="IPR051676">
    <property type="entry name" value="UPF0053_domain"/>
</dbReference>
<dbReference type="InterPro" id="IPR002550">
    <property type="entry name" value="CNNM"/>
</dbReference>
<evidence type="ECO:0000256" key="9">
    <source>
        <dbReference type="SAM" id="Phobius"/>
    </source>
</evidence>
<dbReference type="Pfam" id="PF01595">
    <property type="entry name" value="CNNM"/>
    <property type="match status" value="1"/>
</dbReference>
<gene>
    <name evidence="12" type="ORF">BJEO58_02356</name>
</gene>
<evidence type="ECO:0000256" key="1">
    <source>
        <dbReference type="ARBA" id="ARBA00004651"/>
    </source>
</evidence>
<evidence type="ECO:0000256" key="8">
    <source>
        <dbReference type="PROSITE-ProRule" id="PRU01193"/>
    </source>
</evidence>
<dbReference type="CDD" id="cd04590">
    <property type="entry name" value="CBS_pair_CorC_HlyC_assoc"/>
    <property type="match status" value="1"/>
</dbReference>
<evidence type="ECO:0000259" key="11">
    <source>
        <dbReference type="PROSITE" id="PS51846"/>
    </source>
</evidence>
<comment type="subcellular location">
    <subcellularLocation>
        <location evidence="1">Cell membrane</location>
        <topology evidence="1">Multi-pass membrane protein</topology>
    </subcellularLocation>
</comment>
<dbReference type="Gene3D" id="3.10.580.10">
    <property type="entry name" value="CBS-domain"/>
    <property type="match status" value="1"/>
</dbReference>
<feature type="transmembrane region" description="Helical" evidence="9">
    <location>
        <begin position="90"/>
        <end position="115"/>
    </location>
</feature>
<reference evidence="13" key="1">
    <citation type="submission" date="2017-03" db="EMBL/GenBank/DDBJ databases">
        <authorList>
            <person name="Monnet C."/>
        </authorList>
    </citation>
    <scope>NUCLEOTIDE SEQUENCE [LARGE SCALE GENOMIC DNA]</scope>
    <source>
        <strain evidence="13">SJ5-8</strain>
    </source>
</reference>
<dbReference type="AlphaFoldDB" id="A0A2H1L8N8"/>
<feature type="domain" description="CBS" evidence="10">
    <location>
        <begin position="285"/>
        <end position="342"/>
    </location>
</feature>
<dbReference type="OrthoDB" id="110231at2"/>
<keyword evidence="5 8" id="KW-1133">Transmembrane helix</keyword>
<dbReference type="InterPro" id="IPR046342">
    <property type="entry name" value="CBS_dom_sf"/>
</dbReference>
<protein>
    <submittedName>
        <fullName evidence="12">Hemolysin, contains CBS domains</fullName>
    </submittedName>
</protein>
<evidence type="ECO:0000256" key="3">
    <source>
        <dbReference type="ARBA" id="ARBA00022692"/>
    </source>
</evidence>
<keyword evidence="2" id="KW-1003">Cell membrane</keyword>
<dbReference type="SMART" id="SM00116">
    <property type="entry name" value="CBS"/>
    <property type="match status" value="2"/>
</dbReference>
<evidence type="ECO:0000256" key="6">
    <source>
        <dbReference type="ARBA" id="ARBA00023136"/>
    </source>
</evidence>
<proteinExistence type="predicted"/>
<evidence type="ECO:0000256" key="7">
    <source>
        <dbReference type="PROSITE-ProRule" id="PRU00703"/>
    </source>
</evidence>
<dbReference type="EMBL" id="FXZM01000012">
    <property type="protein sequence ID" value="SMY12753.1"/>
    <property type="molecule type" value="Genomic_DNA"/>
</dbReference>
<evidence type="ECO:0000313" key="13">
    <source>
        <dbReference type="Proteomes" id="UP000234462"/>
    </source>
</evidence>
<evidence type="ECO:0000259" key="10">
    <source>
        <dbReference type="PROSITE" id="PS51371"/>
    </source>
</evidence>
<evidence type="ECO:0000256" key="5">
    <source>
        <dbReference type="ARBA" id="ARBA00022989"/>
    </source>
</evidence>
<name>A0A2H1L8N8_9MICO</name>
<evidence type="ECO:0000256" key="4">
    <source>
        <dbReference type="ARBA" id="ARBA00022737"/>
    </source>
</evidence>
<organism evidence="12 13">
    <name type="scientific">Brevibacterium jeotgali</name>
    <dbReference type="NCBI Taxonomy" id="1262550"/>
    <lineage>
        <taxon>Bacteria</taxon>
        <taxon>Bacillati</taxon>
        <taxon>Actinomycetota</taxon>
        <taxon>Actinomycetes</taxon>
        <taxon>Micrococcales</taxon>
        <taxon>Brevibacteriaceae</taxon>
        <taxon>Brevibacterium</taxon>
    </lineage>
</organism>
<dbReference type="SUPFAM" id="SSF54631">
    <property type="entry name" value="CBS-domain pair"/>
    <property type="match status" value="1"/>
</dbReference>
<keyword evidence="13" id="KW-1185">Reference proteome</keyword>
<dbReference type="PANTHER" id="PTHR43099:SF5">
    <property type="entry name" value="HLYC_CORC FAMILY TRANSPORTER"/>
    <property type="match status" value="1"/>
</dbReference>
<accession>A0A2H1L8N8</accession>
<keyword evidence="3 8" id="KW-0812">Transmembrane</keyword>
<dbReference type="Pfam" id="PF00571">
    <property type="entry name" value="CBS"/>
    <property type="match status" value="2"/>
</dbReference>
<dbReference type="GO" id="GO:0005886">
    <property type="term" value="C:plasma membrane"/>
    <property type="evidence" value="ECO:0007669"/>
    <property type="project" value="UniProtKB-SubCell"/>
</dbReference>
<feature type="domain" description="CBS" evidence="10">
    <location>
        <begin position="220"/>
        <end position="281"/>
    </location>
</feature>
<dbReference type="RefSeq" id="WP_101589685.1">
    <property type="nucleotide sequence ID" value="NZ_FXZM01000012.1"/>
</dbReference>
<dbReference type="InterPro" id="IPR044751">
    <property type="entry name" value="Ion_transp-like_CBS"/>
</dbReference>
<dbReference type="PROSITE" id="PS51371">
    <property type="entry name" value="CBS"/>
    <property type="match status" value="2"/>
</dbReference>
<feature type="transmembrane region" description="Helical" evidence="9">
    <location>
        <begin position="135"/>
        <end position="154"/>
    </location>
</feature>
<dbReference type="Proteomes" id="UP000234462">
    <property type="component" value="Unassembled WGS sequence"/>
</dbReference>
<feature type="transmembrane region" description="Helical" evidence="9">
    <location>
        <begin position="56"/>
        <end position="78"/>
    </location>
</feature>
<keyword evidence="6 8" id="KW-0472">Membrane</keyword>
<evidence type="ECO:0000256" key="2">
    <source>
        <dbReference type="ARBA" id="ARBA00022475"/>
    </source>
</evidence>
<keyword evidence="4" id="KW-0677">Repeat</keyword>
<evidence type="ECO:0000313" key="12">
    <source>
        <dbReference type="EMBL" id="SMY12753.1"/>
    </source>
</evidence>
<dbReference type="InterPro" id="IPR000644">
    <property type="entry name" value="CBS_dom"/>
</dbReference>